<comment type="similarity">
    <text evidence="2">Belongs to the bacterial solute-binding protein 2 family.</text>
</comment>
<dbReference type="InterPro" id="IPR025997">
    <property type="entry name" value="SBP_2_dom"/>
</dbReference>
<evidence type="ECO:0000256" key="1">
    <source>
        <dbReference type="ARBA" id="ARBA00004196"/>
    </source>
</evidence>
<organism evidence="6 7">
    <name type="scientific">Agarivorans gilvus</name>
    <dbReference type="NCBI Taxonomy" id="680279"/>
    <lineage>
        <taxon>Bacteria</taxon>
        <taxon>Pseudomonadati</taxon>
        <taxon>Pseudomonadota</taxon>
        <taxon>Gammaproteobacteria</taxon>
        <taxon>Alteromonadales</taxon>
        <taxon>Alteromonadaceae</taxon>
        <taxon>Agarivorans</taxon>
    </lineage>
</organism>
<accession>A0ABQ1I659</accession>
<dbReference type="PANTHER" id="PTHR46847:SF2">
    <property type="entry name" value="ABC TRANSPORTER SUGAR-BINDING PROTEIN"/>
    <property type="match status" value="1"/>
</dbReference>
<sequence length="338" mass="38573">MNFLPFLLLFCSLAWGQTSVVFFNPGKSDESFWHDVDSFAGAVAEDLALDFRTFHAQRKYYSMIRHLEQMIAQQQLPDYLILVNEKQILPKMLRLLEGQNVYVLVALNDIDVQHQSMLEQPYWQQHLLSSLIPNNYWAGYQAARAMHLASGELAGEVAIISGDKLTPASIQREAGAKHFFQQQPQLELKRVVYADWNEQQGYQQTLMLLRRYPNLKYLWVANDEMAFGSIQASKELGRQAGKDLFIATFNTSERALNLREQGQISALAGGHFATVGWGLAMIKQHSLGEVLAKKVDAPLFMLLEPHSATFQLIKDKNWQQLDFSNLSFDFAHPFGFIQ</sequence>
<feature type="domain" description="Periplasmic binding protein" evidence="5">
    <location>
        <begin position="20"/>
        <end position="281"/>
    </location>
</feature>
<evidence type="ECO:0000313" key="7">
    <source>
        <dbReference type="Proteomes" id="UP000651977"/>
    </source>
</evidence>
<keyword evidence="7" id="KW-1185">Reference proteome</keyword>
<evidence type="ECO:0000256" key="2">
    <source>
        <dbReference type="ARBA" id="ARBA00007639"/>
    </source>
</evidence>
<name>A0ABQ1I659_9ALTE</name>
<dbReference type="Pfam" id="PF13407">
    <property type="entry name" value="Peripla_BP_4"/>
    <property type="match status" value="1"/>
</dbReference>
<evidence type="ECO:0000313" key="6">
    <source>
        <dbReference type="EMBL" id="GGB13690.1"/>
    </source>
</evidence>
<reference evidence="7" key="1">
    <citation type="journal article" date="2019" name="Int. J. Syst. Evol. Microbiol.">
        <title>The Global Catalogue of Microorganisms (GCM) 10K type strain sequencing project: providing services to taxonomists for standard genome sequencing and annotation.</title>
        <authorList>
            <consortium name="The Broad Institute Genomics Platform"/>
            <consortium name="The Broad Institute Genome Sequencing Center for Infectious Disease"/>
            <person name="Wu L."/>
            <person name="Ma J."/>
        </authorList>
    </citation>
    <scope>NUCLEOTIDE SEQUENCE [LARGE SCALE GENOMIC DNA]</scope>
    <source>
        <strain evidence="7">CGMCC 1.10131</strain>
    </source>
</reference>
<dbReference type="Gene3D" id="3.40.50.2300">
    <property type="match status" value="2"/>
</dbReference>
<gene>
    <name evidence="6" type="ORF">GCM10007414_28860</name>
</gene>
<comment type="caution">
    <text evidence="6">The sequence shown here is derived from an EMBL/GenBank/DDBJ whole genome shotgun (WGS) entry which is preliminary data.</text>
</comment>
<keyword evidence="3 4" id="KW-0732">Signal</keyword>
<dbReference type="Proteomes" id="UP000651977">
    <property type="component" value="Unassembled WGS sequence"/>
</dbReference>
<proteinExistence type="inferred from homology"/>
<evidence type="ECO:0000256" key="4">
    <source>
        <dbReference type="SAM" id="SignalP"/>
    </source>
</evidence>
<feature type="chain" id="PRO_5046342815" description="Periplasmic binding protein domain-containing protein" evidence="4">
    <location>
        <begin position="17"/>
        <end position="338"/>
    </location>
</feature>
<dbReference type="PANTHER" id="PTHR46847">
    <property type="entry name" value="D-ALLOSE-BINDING PERIPLASMIC PROTEIN-RELATED"/>
    <property type="match status" value="1"/>
</dbReference>
<evidence type="ECO:0000256" key="3">
    <source>
        <dbReference type="ARBA" id="ARBA00022729"/>
    </source>
</evidence>
<evidence type="ECO:0000259" key="5">
    <source>
        <dbReference type="Pfam" id="PF13407"/>
    </source>
</evidence>
<feature type="signal peptide" evidence="4">
    <location>
        <begin position="1"/>
        <end position="16"/>
    </location>
</feature>
<protein>
    <recommendedName>
        <fullName evidence="5">Periplasmic binding protein domain-containing protein</fullName>
    </recommendedName>
</protein>
<dbReference type="InterPro" id="IPR028082">
    <property type="entry name" value="Peripla_BP_I"/>
</dbReference>
<dbReference type="SUPFAM" id="SSF53822">
    <property type="entry name" value="Periplasmic binding protein-like I"/>
    <property type="match status" value="1"/>
</dbReference>
<dbReference type="EMBL" id="BMDY01000018">
    <property type="protein sequence ID" value="GGB13690.1"/>
    <property type="molecule type" value="Genomic_DNA"/>
</dbReference>
<comment type="subcellular location">
    <subcellularLocation>
        <location evidence="1">Cell envelope</location>
    </subcellularLocation>
</comment>
<dbReference type="CDD" id="cd06324">
    <property type="entry name" value="PBP1_ABC_sugar_binding-like"/>
    <property type="match status" value="1"/>
</dbReference>